<evidence type="ECO:0000313" key="2">
    <source>
        <dbReference type="EMBL" id="OGF62142.1"/>
    </source>
</evidence>
<name>A0A1F5VFC4_9BACT</name>
<proteinExistence type="predicted"/>
<protein>
    <submittedName>
        <fullName evidence="2">Uncharacterized protein</fullName>
    </submittedName>
</protein>
<accession>A0A1F5VFC4</accession>
<dbReference type="AlphaFoldDB" id="A0A1F5VFC4"/>
<sequence>MGNIFTKRNICKISISLLGFSFLLIFSLSYAQTAHAQFDFGNFNIWNLGAKIIISPTPGGGLGYNFIEGIGGDLIGTNAFAGITTTAGVVNADIGRVMDDISSDFKSIFGSESSLAIEAVSELYGTDLIPLTFDEILLDPFGSLTSPTVLAVPYEVVEPLFGTDAYFDVGSGIADILTLHGDVEELMTLSAPPEDALQLSWNTDQTIYANALRSEQQPGDFKLKISNTINQMGASVQLFVDSRNVVVLARDRFNAAVAKLMPEALYAWREKAIASGRAVGDTFSAEAVRMAPAAHFIDGVFDSGSKLTLICACGRASEFGGGDRINETGAHEVTHYVIKIMFNSGLGDATLRRIFDIAKTRFPNPVFISHSSSMGAGEFAAEYSAAFTTNPNFRPPLAPRTISGIELGLTQAPEKLFTMTNIRPGDVVDAIRGWLLVNKIIR</sequence>
<evidence type="ECO:0000256" key="1">
    <source>
        <dbReference type="SAM" id="SignalP"/>
    </source>
</evidence>
<reference evidence="2 3" key="1">
    <citation type="journal article" date="2016" name="Nat. Commun.">
        <title>Thousands of microbial genomes shed light on interconnected biogeochemical processes in an aquifer system.</title>
        <authorList>
            <person name="Anantharaman K."/>
            <person name="Brown C.T."/>
            <person name="Hug L.A."/>
            <person name="Sharon I."/>
            <person name="Castelle C.J."/>
            <person name="Probst A.J."/>
            <person name="Thomas B.C."/>
            <person name="Singh A."/>
            <person name="Wilkins M.J."/>
            <person name="Karaoz U."/>
            <person name="Brodie E.L."/>
            <person name="Williams K.H."/>
            <person name="Hubbard S.S."/>
            <person name="Banfield J.F."/>
        </authorList>
    </citation>
    <scope>NUCLEOTIDE SEQUENCE [LARGE SCALE GENOMIC DNA]</scope>
</reference>
<keyword evidence="1" id="KW-0732">Signal</keyword>
<dbReference type="Proteomes" id="UP000179251">
    <property type="component" value="Unassembled WGS sequence"/>
</dbReference>
<gene>
    <name evidence="2" type="ORF">A2834_02200</name>
</gene>
<feature type="chain" id="PRO_5009521961" evidence="1">
    <location>
        <begin position="37"/>
        <end position="442"/>
    </location>
</feature>
<comment type="caution">
    <text evidence="2">The sequence shown here is derived from an EMBL/GenBank/DDBJ whole genome shotgun (WGS) entry which is preliminary data.</text>
</comment>
<dbReference type="STRING" id="1798325.A2834_02200"/>
<evidence type="ECO:0000313" key="3">
    <source>
        <dbReference type="Proteomes" id="UP000179251"/>
    </source>
</evidence>
<organism evidence="2 3">
    <name type="scientific">Candidatus Giovannonibacteria bacterium RIFCSPHIGHO2_01_FULL_45_23</name>
    <dbReference type="NCBI Taxonomy" id="1798325"/>
    <lineage>
        <taxon>Bacteria</taxon>
        <taxon>Candidatus Giovannoniibacteriota</taxon>
    </lineage>
</organism>
<feature type="signal peptide" evidence="1">
    <location>
        <begin position="1"/>
        <end position="36"/>
    </location>
</feature>
<dbReference type="EMBL" id="MFHD01000022">
    <property type="protein sequence ID" value="OGF62142.1"/>
    <property type="molecule type" value="Genomic_DNA"/>
</dbReference>